<dbReference type="Proteomes" id="UP000297872">
    <property type="component" value="Unassembled WGS sequence"/>
</dbReference>
<gene>
    <name evidence="3" type="ORF">EXN75_14815</name>
</gene>
<dbReference type="OrthoDB" id="1080466at2"/>
<accession>A0A4Y8V519</accession>
<feature type="coiled-coil region" evidence="1">
    <location>
        <begin position="584"/>
        <end position="625"/>
    </location>
</feature>
<dbReference type="Gene3D" id="3.40.50.300">
    <property type="entry name" value="P-loop containing nucleotide triphosphate hydrolases"/>
    <property type="match status" value="1"/>
</dbReference>
<evidence type="ECO:0000256" key="1">
    <source>
        <dbReference type="SAM" id="Coils"/>
    </source>
</evidence>
<name>A0A4Y8V519_9BACT</name>
<dbReference type="AlphaFoldDB" id="A0A4Y8V519"/>
<feature type="domain" description="Dynamin N-terminal" evidence="2">
    <location>
        <begin position="50"/>
        <end position="199"/>
    </location>
</feature>
<dbReference type="Pfam" id="PF00350">
    <property type="entry name" value="Dynamin_N"/>
    <property type="match status" value="1"/>
</dbReference>
<dbReference type="InterPro" id="IPR051943">
    <property type="entry name" value="TRAFAC_Dynamin-like_GTPase"/>
</dbReference>
<keyword evidence="4" id="KW-1185">Reference proteome</keyword>
<evidence type="ECO:0000313" key="4">
    <source>
        <dbReference type="Proteomes" id="UP000297872"/>
    </source>
</evidence>
<dbReference type="EMBL" id="SGVY01000057">
    <property type="protein sequence ID" value="TFH76116.1"/>
    <property type="molecule type" value="Genomic_DNA"/>
</dbReference>
<comment type="caution">
    <text evidence="3">The sequence shown here is derived from an EMBL/GenBank/DDBJ whole genome shotgun (WGS) entry which is preliminary data.</text>
</comment>
<reference evidence="3 4" key="1">
    <citation type="submission" date="2019-02" db="EMBL/GenBank/DDBJ databases">
        <title>Draft Genome Sequence of the Prevotella sp. BCRC 81118, Isolated from Human Feces.</title>
        <authorList>
            <person name="Huang C.-H."/>
        </authorList>
    </citation>
    <scope>NUCLEOTIDE SEQUENCE [LARGE SCALE GENOMIC DNA]</scope>
    <source>
        <strain evidence="3 4">BCRC 81118</strain>
    </source>
</reference>
<dbReference type="PANTHER" id="PTHR43681">
    <property type="entry name" value="TRANSMEMBRANE GTPASE FZO"/>
    <property type="match status" value="1"/>
</dbReference>
<proteinExistence type="predicted"/>
<dbReference type="InterPro" id="IPR027417">
    <property type="entry name" value="P-loop_NTPase"/>
</dbReference>
<keyword evidence="1" id="KW-0175">Coiled coil</keyword>
<dbReference type="PANTHER" id="PTHR43681:SF1">
    <property type="entry name" value="SARCALUMENIN"/>
    <property type="match status" value="1"/>
</dbReference>
<sequence>MEDLFYNIKMEHIEFLKEVAQELGQQNILNSLNAIQERASQQNANLLIPLVGEFSSGKTTLLNALTDSKKLETATKPTTATIYEIHFGCNKCEANVVLSDGQVAHFDDLGELKNDQLSDAQIVTVFDTSTKVPSSTILVDTPGLSSPVVKHRQVLVDFLPSADAILLVVDINQQVTRSLTDFIDMIKLSKRPVYIVLTKSDTKSLSEIEAAKQYVADNCKLPVQQVVVVSAAKENMSELYALFETIQKSKNEILAKVDGQRIKDLAQILAKRIDEMLTASSSDENLDMEIRRQQLDLDKIKRNINKLIDSMASDICEDGTNISRRFEDSMYEKLGSLVAGGSANMDNDALSVINNTASLLLSEYKNNIMGILKSKVQSVQGSESEIPVESLMSIDLSEIQISGLNYNLDLNSMGHEYDGIIKTGVIAVAAVATVAAAVATAGAAGAAAGAAGTAGTAGAAAGTAGTAGAAGTVATTVAASKAVDIIDTATDVGSIIYTRKMMKRIAKTEEFAGKAVDKYNKIEKADEKGILSSMVGFATEKLLSKPQRVRAVRNYVDGTLAPEFKSQMENLSQSVVNMVRGSLQNDASEMIAQKTAMLNELKEQCSEHKAEYARRKETLKQYKEKLSTI</sequence>
<dbReference type="SUPFAM" id="SSF52540">
    <property type="entry name" value="P-loop containing nucleoside triphosphate hydrolases"/>
    <property type="match status" value="1"/>
</dbReference>
<organism evidence="3 4">
    <name type="scientific">Segatella hominis</name>
    <dbReference type="NCBI Taxonomy" id="2518605"/>
    <lineage>
        <taxon>Bacteria</taxon>
        <taxon>Pseudomonadati</taxon>
        <taxon>Bacteroidota</taxon>
        <taxon>Bacteroidia</taxon>
        <taxon>Bacteroidales</taxon>
        <taxon>Prevotellaceae</taxon>
        <taxon>Segatella</taxon>
    </lineage>
</organism>
<evidence type="ECO:0000313" key="3">
    <source>
        <dbReference type="EMBL" id="TFH76116.1"/>
    </source>
</evidence>
<dbReference type="RefSeq" id="WP_134844400.1">
    <property type="nucleotide sequence ID" value="NZ_SGVY01000057.1"/>
</dbReference>
<protein>
    <recommendedName>
        <fullName evidence="2">Dynamin N-terminal domain-containing protein</fullName>
    </recommendedName>
</protein>
<dbReference type="GeneID" id="302996534"/>
<evidence type="ECO:0000259" key="2">
    <source>
        <dbReference type="Pfam" id="PF00350"/>
    </source>
</evidence>
<dbReference type="InterPro" id="IPR045063">
    <property type="entry name" value="Dynamin_N"/>
</dbReference>